<dbReference type="SMART" id="SM00365">
    <property type="entry name" value="LRR_SD22"/>
    <property type="match status" value="20"/>
</dbReference>
<dbReference type="PANTHER" id="PTHR24369:SF210">
    <property type="entry name" value="CHAOPTIN-RELATED"/>
    <property type="match status" value="1"/>
</dbReference>
<dbReference type="PRINTS" id="PR00019">
    <property type="entry name" value="LEURICHRPT"/>
</dbReference>
<dbReference type="EMBL" id="VUJU01000228">
    <property type="protein sequence ID" value="KAF0771965.1"/>
    <property type="molecule type" value="Genomic_DNA"/>
</dbReference>
<feature type="signal peptide" evidence="5">
    <location>
        <begin position="1"/>
        <end position="25"/>
    </location>
</feature>
<evidence type="ECO:0000313" key="7">
    <source>
        <dbReference type="Proteomes" id="UP000478052"/>
    </source>
</evidence>
<dbReference type="CDD" id="cd00063">
    <property type="entry name" value="FN3"/>
    <property type="match status" value="1"/>
</dbReference>
<proteinExistence type="predicted"/>
<dbReference type="SUPFAM" id="SSF49265">
    <property type="entry name" value="Fibronectin type III"/>
    <property type="match status" value="1"/>
</dbReference>
<dbReference type="GO" id="GO:0005886">
    <property type="term" value="C:plasma membrane"/>
    <property type="evidence" value="ECO:0007669"/>
    <property type="project" value="TreeGrafter"/>
</dbReference>
<dbReference type="SMART" id="SM00369">
    <property type="entry name" value="LRR_TYP"/>
    <property type="match status" value="33"/>
</dbReference>
<dbReference type="Pfam" id="PF13306">
    <property type="entry name" value="LRR_5"/>
    <property type="match status" value="2"/>
</dbReference>
<feature type="transmembrane region" description="Helical" evidence="4">
    <location>
        <begin position="1278"/>
        <end position="1301"/>
    </location>
</feature>
<organism evidence="6 7">
    <name type="scientific">Aphis craccivora</name>
    <name type="common">Cowpea aphid</name>
    <dbReference type="NCBI Taxonomy" id="307492"/>
    <lineage>
        <taxon>Eukaryota</taxon>
        <taxon>Metazoa</taxon>
        <taxon>Ecdysozoa</taxon>
        <taxon>Arthropoda</taxon>
        <taxon>Hexapoda</taxon>
        <taxon>Insecta</taxon>
        <taxon>Pterygota</taxon>
        <taxon>Neoptera</taxon>
        <taxon>Paraneoptera</taxon>
        <taxon>Hemiptera</taxon>
        <taxon>Sternorrhyncha</taxon>
        <taxon>Aphidomorpha</taxon>
        <taxon>Aphidoidea</taxon>
        <taxon>Aphididae</taxon>
        <taxon>Aphidini</taxon>
        <taxon>Aphis</taxon>
        <taxon>Aphis</taxon>
    </lineage>
</organism>
<dbReference type="InterPro" id="IPR050541">
    <property type="entry name" value="LRR_TM_domain-containing"/>
</dbReference>
<gene>
    <name evidence="6" type="ORF">FWK35_00006133</name>
</gene>
<dbReference type="Proteomes" id="UP000478052">
    <property type="component" value="Unassembled WGS sequence"/>
</dbReference>
<feature type="chain" id="PRO_5026192007" evidence="5">
    <location>
        <begin position="26"/>
        <end position="1350"/>
    </location>
</feature>
<dbReference type="FunFam" id="3.80.10.10:FF:001164">
    <property type="entry name" value="GH01279p"/>
    <property type="match status" value="2"/>
</dbReference>
<dbReference type="Pfam" id="PF13855">
    <property type="entry name" value="LRR_8"/>
    <property type="match status" value="6"/>
</dbReference>
<dbReference type="InterPro" id="IPR013783">
    <property type="entry name" value="Ig-like_fold"/>
</dbReference>
<dbReference type="InterPro" id="IPR032675">
    <property type="entry name" value="LRR_dom_sf"/>
</dbReference>
<dbReference type="SUPFAM" id="SSF52047">
    <property type="entry name" value="RNI-like"/>
    <property type="match status" value="1"/>
</dbReference>
<sequence>MKSNDWWPLLWICIFLWFHAHSIGGQSTTPTIITTCPTQVSDQSCSCYDFEDGIFLECPGATGKGVRDALSSVAGGLIQSLSIYDLEPTVFSLSADLFPSNTKLRQLQISHSNLSVIAEDGLNNIKSLETFAMVSGKLREIPQKTFTSLTALKTIDIESNDIAELGSYAFSGLQLIKINLKGNSILKISEYSFAGLETSLTELDLSDNKIKTFPTSAVRRLERLMSLRIAWNEIASIHDDRYSYMKSLVQLDLSSNNFESVPEDAFRLFPKLKMLSLYYNSVESIHKRGFSTLIELETIDISRNKIVFMDFSTFKYNIHLRTIDLSHNHIHYISGLFANLPELRELFLSENNILEISGDSFSNSPKLSVIYIQQNAIRIIESGAFSSSPELMQLYLSDNYIEAIDSNVFSSCSKLTSLSLDNNHIAKIENGAFRNNYRLKELRLQNNKLTKILRTQFETLPDLLELHLQNNAIMEVEPGAFKTLKSLQHINLQNNVLTHLGDVFLHDAPSLVSIQIDSNVLASLNKSLNGQSNLKVMWLSHNKLTKLDKSLFADLYQVQRIYLNNNSIENIELGTFESMQALVFLDLSFNLLEEITSKTFAELRGLNELHLTDNRISRIDANSFAALKKLTVLNLSNNPIMKLHKYMFQKDLPIQNLYLNNCSLRTIDNGTFSNLNVLNELYLKHNYLFADALLQVDVPTLTVLDVSHNNLDGLNSTVLKYLPNVKRIYLDNCNIGQIFPTTFKFNLEVSMMSLSNNKLTALPIELFKSQTNLNILNLDGNDFNTMPYATLANCESLQKLSVARNMLTELDMTKLTSMKNLQSLSISENRVQILAGFPSSYFTLLTDLNLSNNVLSSLPLNFFQSLEHLDMSNNHFRKVPQLTKNLQFLNLTHNPLGQIHETTKPMMIEHTDLEELHVCGTNLSVLASNDFLSFTNLHRLYMSDNKISKISPGTFSVLEELHTLDLSNNRMEYLPQERLQGLLRLRLLNLSRNSLKEIEDLSSDLMSLQVLDISYNQLEKISKGLFRNLESLAELHLYGNWLSFISPDAFRSLKKLKTLDLGKNNFKNLPINALRPLETQIKSLRTEENPINCDCDQQELWEWIRDHQKLMSDLSTKGLICNHPPELKGRKFMELEPPAFCAMPVVLKLAIQDIQPYSIFVSWKGRNHTGLHGYRVAYYPIEDPDYPAAAISSIAVIPNIMNKFLDKNTQTTLLDNLKPETRYLICVLGLGNWIPMNISHHLQNDAQSSRCTEVKTLEGDIAYYSDEHRKSSILTRRLGLIIGSCLGCVVFIVLVSVLGYLKIKKQREDTKREQPLPPEYLSYRHFSLHTTDPIVTAPALGQIGPITTVH</sequence>
<keyword evidence="4" id="KW-0472">Membrane</keyword>
<dbReference type="InterPro" id="IPR001611">
    <property type="entry name" value="Leu-rich_rpt"/>
</dbReference>
<keyword evidence="4" id="KW-1133">Transmembrane helix</keyword>
<dbReference type="PROSITE" id="PS51450">
    <property type="entry name" value="LRR"/>
    <property type="match status" value="11"/>
</dbReference>
<dbReference type="InterPro" id="IPR003591">
    <property type="entry name" value="Leu-rich_rpt_typical-subtyp"/>
</dbReference>
<name>A0A6G0ZLK1_APHCR</name>
<dbReference type="PANTHER" id="PTHR24369">
    <property type="entry name" value="ANTIGEN BSP, PUTATIVE-RELATED"/>
    <property type="match status" value="1"/>
</dbReference>
<accession>A0A6G0ZLK1</accession>
<evidence type="ECO:0000313" key="6">
    <source>
        <dbReference type="EMBL" id="KAF0771965.1"/>
    </source>
</evidence>
<dbReference type="InterPro" id="IPR026906">
    <property type="entry name" value="LRR_5"/>
</dbReference>
<keyword evidence="2 5" id="KW-0732">Signal</keyword>
<evidence type="ECO:0000256" key="5">
    <source>
        <dbReference type="SAM" id="SignalP"/>
    </source>
</evidence>
<evidence type="ECO:0000256" key="3">
    <source>
        <dbReference type="ARBA" id="ARBA00022737"/>
    </source>
</evidence>
<dbReference type="SMART" id="SM00364">
    <property type="entry name" value="LRR_BAC"/>
    <property type="match status" value="9"/>
</dbReference>
<protein>
    <submittedName>
        <fullName evidence="6">Chaoptin-like</fullName>
    </submittedName>
</protein>
<evidence type="ECO:0000256" key="1">
    <source>
        <dbReference type="ARBA" id="ARBA00022614"/>
    </source>
</evidence>
<dbReference type="InterPro" id="IPR003961">
    <property type="entry name" value="FN3_dom"/>
</dbReference>
<keyword evidence="3" id="KW-0677">Repeat</keyword>
<evidence type="ECO:0000256" key="2">
    <source>
        <dbReference type="ARBA" id="ARBA00022729"/>
    </source>
</evidence>
<dbReference type="Gene3D" id="3.80.10.10">
    <property type="entry name" value="Ribonuclease Inhibitor"/>
    <property type="match status" value="6"/>
</dbReference>
<evidence type="ECO:0000256" key="4">
    <source>
        <dbReference type="SAM" id="Phobius"/>
    </source>
</evidence>
<reference evidence="6 7" key="1">
    <citation type="submission" date="2019-08" db="EMBL/GenBank/DDBJ databases">
        <title>Whole genome of Aphis craccivora.</title>
        <authorList>
            <person name="Voronova N.V."/>
            <person name="Shulinski R.S."/>
            <person name="Bandarenka Y.V."/>
            <person name="Zhorov D.G."/>
            <person name="Warner D."/>
        </authorList>
    </citation>
    <scope>NUCLEOTIDE SEQUENCE [LARGE SCALE GENOMIC DNA]</scope>
    <source>
        <strain evidence="6">180601</strain>
        <tissue evidence="6">Whole Body</tissue>
    </source>
</reference>
<dbReference type="SUPFAM" id="SSF52058">
    <property type="entry name" value="L domain-like"/>
    <property type="match status" value="3"/>
</dbReference>
<dbReference type="InterPro" id="IPR036116">
    <property type="entry name" value="FN3_sf"/>
</dbReference>
<keyword evidence="7" id="KW-1185">Reference proteome</keyword>
<dbReference type="OrthoDB" id="10027416at2759"/>
<keyword evidence="1" id="KW-0433">Leucine-rich repeat</keyword>
<keyword evidence="4" id="KW-0812">Transmembrane</keyword>
<comment type="caution">
    <text evidence="6">The sequence shown here is derived from an EMBL/GenBank/DDBJ whole genome shotgun (WGS) entry which is preliminary data.</text>
</comment>
<dbReference type="Gene3D" id="2.60.40.10">
    <property type="entry name" value="Immunoglobulins"/>
    <property type="match status" value="1"/>
</dbReference>